<accession>A0A336KQE8</accession>
<evidence type="ECO:0000313" key="9">
    <source>
        <dbReference type="EMBL" id="SSX05243.1"/>
    </source>
</evidence>
<evidence type="ECO:0000256" key="4">
    <source>
        <dbReference type="ARBA" id="ARBA00023242"/>
    </source>
</evidence>
<evidence type="ECO:0000256" key="7">
    <source>
        <dbReference type="SAM" id="MobiDB-lite"/>
    </source>
</evidence>
<dbReference type="GO" id="GO:0005634">
    <property type="term" value="C:nucleus"/>
    <property type="evidence" value="ECO:0007669"/>
    <property type="project" value="UniProtKB-SubCell"/>
</dbReference>
<dbReference type="Pfam" id="PF00227">
    <property type="entry name" value="Proteasome"/>
    <property type="match status" value="1"/>
</dbReference>
<dbReference type="GO" id="GO:0005737">
    <property type="term" value="C:cytoplasm"/>
    <property type="evidence" value="ECO:0007669"/>
    <property type="project" value="UniProtKB-SubCell"/>
</dbReference>
<dbReference type="InterPro" id="IPR050115">
    <property type="entry name" value="Proteasome_alpha"/>
</dbReference>
<dbReference type="PROSITE" id="PS00388">
    <property type="entry name" value="PROTEASOME_ALPHA_1"/>
    <property type="match status" value="1"/>
</dbReference>
<comment type="subunit">
    <text evidence="6">The 20S proteasome core is composed of 28 subunits that are arranged in four stacked rings, resulting in a barrel-shaped structure. The two end rings are each formed by seven alpha subunits, and the two central rings are each formed by seven beta subunits.</text>
</comment>
<evidence type="ECO:0000256" key="2">
    <source>
        <dbReference type="ARBA" id="ARBA00022490"/>
    </source>
</evidence>
<reference evidence="10" key="2">
    <citation type="submission" date="2018-07" db="EMBL/GenBank/DDBJ databases">
        <authorList>
            <person name="Quirk P.G."/>
            <person name="Krulwich T.A."/>
        </authorList>
    </citation>
    <scope>NUCLEOTIDE SEQUENCE</scope>
</reference>
<comment type="subcellular location">
    <subcellularLocation>
        <location evidence="6">Cytoplasm</location>
    </subcellularLocation>
    <subcellularLocation>
        <location evidence="6">Nucleus</location>
    </subcellularLocation>
</comment>
<dbReference type="PANTHER" id="PTHR11599">
    <property type="entry name" value="PROTEASOME SUBUNIT ALPHA/BETA"/>
    <property type="match status" value="1"/>
</dbReference>
<dbReference type="SUPFAM" id="SSF56235">
    <property type="entry name" value="N-terminal nucleophile aminohydrolases (Ntn hydrolases)"/>
    <property type="match status" value="1"/>
</dbReference>
<dbReference type="OMA" id="NTQVYGK"/>
<evidence type="ECO:0000256" key="5">
    <source>
        <dbReference type="PROSITE-ProRule" id="PRU00808"/>
    </source>
</evidence>
<evidence type="ECO:0000256" key="6">
    <source>
        <dbReference type="RuleBase" id="RU000551"/>
    </source>
</evidence>
<name>A0A336KQE8_CULSO</name>
<dbReference type="InterPro" id="IPR023332">
    <property type="entry name" value="Proteasome_alpha-type"/>
</dbReference>
<dbReference type="CDD" id="cd03749">
    <property type="entry name" value="proteasome_alpha_type_1"/>
    <property type="match status" value="1"/>
</dbReference>
<dbReference type="GO" id="GO:0006511">
    <property type="term" value="P:ubiquitin-dependent protein catabolic process"/>
    <property type="evidence" value="ECO:0007669"/>
    <property type="project" value="InterPro"/>
</dbReference>
<keyword evidence="2 6" id="KW-0963">Cytoplasm</keyword>
<keyword evidence="3 5" id="KW-0647">Proteasome</keyword>
<dbReference type="PROSITE" id="PS51475">
    <property type="entry name" value="PROTEASOME_ALPHA_2"/>
    <property type="match status" value="1"/>
</dbReference>
<dbReference type="InterPro" id="IPR001353">
    <property type="entry name" value="Proteasome_sua/b"/>
</dbReference>
<evidence type="ECO:0000259" key="8">
    <source>
        <dbReference type="PROSITE" id="PS00388"/>
    </source>
</evidence>
<dbReference type="InterPro" id="IPR000426">
    <property type="entry name" value="Proteasome_asu_N"/>
</dbReference>
<protein>
    <recommendedName>
        <fullName evidence="6">Proteasome subunit alpha type</fullName>
    </recommendedName>
</protein>
<evidence type="ECO:0000256" key="1">
    <source>
        <dbReference type="ARBA" id="ARBA00002000"/>
    </source>
</evidence>
<organism evidence="9">
    <name type="scientific">Culicoides sonorensis</name>
    <name type="common">Biting midge</name>
    <dbReference type="NCBI Taxonomy" id="179676"/>
    <lineage>
        <taxon>Eukaryota</taxon>
        <taxon>Metazoa</taxon>
        <taxon>Ecdysozoa</taxon>
        <taxon>Arthropoda</taxon>
        <taxon>Hexapoda</taxon>
        <taxon>Insecta</taxon>
        <taxon>Pterygota</taxon>
        <taxon>Neoptera</taxon>
        <taxon>Endopterygota</taxon>
        <taxon>Diptera</taxon>
        <taxon>Nematocera</taxon>
        <taxon>Chironomoidea</taxon>
        <taxon>Ceratopogonidae</taxon>
        <taxon>Ceratopogoninae</taxon>
        <taxon>Culicoides</taxon>
        <taxon>Monoculicoides</taxon>
    </lineage>
</organism>
<feature type="domain" description="Proteasome alpha-type subunits" evidence="8">
    <location>
        <begin position="6"/>
        <end position="28"/>
    </location>
</feature>
<evidence type="ECO:0000256" key="3">
    <source>
        <dbReference type="ARBA" id="ARBA00022942"/>
    </source>
</evidence>
<comment type="function">
    <text evidence="1">The proteasome is a multicatalytic proteinase complex which is characterized by its ability to cleave peptides with Arg, Phe, Tyr, Leu, and Glu adjacent to the leaving group at neutral or slightly basic pH. The proteasome has an ATP-dependent proteolytic activity.</text>
</comment>
<evidence type="ECO:0000313" key="10">
    <source>
        <dbReference type="EMBL" id="SSX25604.1"/>
    </source>
</evidence>
<dbReference type="VEuPathDB" id="VectorBase:CSON012584"/>
<feature type="compositionally biased region" description="Gly residues" evidence="7">
    <location>
        <begin position="246"/>
        <end position="259"/>
    </location>
</feature>
<dbReference type="InterPro" id="IPR035144">
    <property type="entry name" value="Proteasome_alpha1"/>
</dbReference>
<dbReference type="InterPro" id="IPR029055">
    <property type="entry name" value="Ntn_hydrolases_N"/>
</dbReference>
<reference evidence="9" key="1">
    <citation type="submission" date="2018-04" db="EMBL/GenBank/DDBJ databases">
        <authorList>
            <person name="Go L.Y."/>
            <person name="Mitchell J.A."/>
        </authorList>
    </citation>
    <scope>NUCLEOTIDE SEQUENCE</scope>
    <source>
        <tissue evidence="9">Whole organism</tissue>
    </source>
</reference>
<dbReference type="Gene3D" id="3.60.20.10">
    <property type="entry name" value="Glutamine Phosphoribosylpyrophosphate, subunit 1, domain 1"/>
    <property type="match status" value="1"/>
</dbReference>
<sequence>MFRNQYDSDVTVWSPQGRLHQVEYAMEAVKQGSATIGLKNKDYAVLIALKRASSELSSFQKKIIEIDDHLGISMAGITADARVLSRFLRQECLNHKYTFDDLHPVGRLMTKLGNKMQVSTQRYDRRPYGVGLLVAGYDDQGPHIFQVCPSANFYNCKAMSIGSRSQSARTYLEKHLDKFMDCEKDELIVHGLNALQDTLPTEVEMSQKNVSIGITGLKENFHILSEEDTAKYLGKVTARKPRGDDGTGGDGSGPSGSGPGDSQPPKVDDAVPMEEPTADPIAAVATEQREVE</sequence>
<dbReference type="EMBL" id="UFQS01000601">
    <property type="protein sequence ID" value="SSX05243.1"/>
    <property type="molecule type" value="Genomic_DNA"/>
</dbReference>
<dbReference type="AlphaFoldDB" id="A0A336KQE8"/>
<comment type="similarity">
    <text evidence="5 6">Belongs to the peptidase T1A family.</text>
</comment>
<dbReference type="SMART" id="SM00948">
    <property type="entry name" value="Proteasome_A_N"/>
    <property type="match status" value="1"/>
</dbReference>
<dbReference type="Pfam" id="PF10584">
    <property type="entry name" value="Proteasome_A_N"/>
    <property type="match status" value="1"/>
</dbReference>
<dbReference type="EMBL" id="UFQT01000601">
    <property type="protein sequence ID" value="SSX25604.1"/>
    <property type="molecule type" value="Genomic_DNA"/>
</dbReference>
<proteinExistence type="inferred from homology"/>
<feature type="region of interest" description="Disordered" evidence="7">
    <location>
        <begin position="238"/>
        <end position="292"/>
    </location>
</feature>
<dbReference type="FunFam" id="3.60.20.10:FF:000063">
    <property type="entry name" value="Proteasome subunit alpha type"/>
    <property type="match status" value="1"/>
</dbReference>
<dbReference type="GO" id="GO:0019773">
    <property type="term" value="C:proteasome core complex, alpha-subunit complex"/>
    <property type="evidence" value="ECO:0007669"/>
    <property type="project" value="UniProtKB-UniRule"/>
</dbReference>
<keyword evidence="4 6" id="KW-0539">Nucleus</keyword>
<gene>
    <name evidence="9" type="primary">CSON012584</name>
</gene>